<dbReference type="Proteomes" id="UP001228049">
    <property type="component" value="Unassembled WGS sequence"/>
</dbReference>
<dbReference type="SUPFAM" id="SSF52540">
    <property type="entry name" value="P-loop containing nucleoside triphosphate hydrolases"/>
    <property type="match status" value="1"/>
</dbReference>
<dbReference type="AlphaFoldDB" id="A0AAD9BVM1"/>
<feature type="coiled-coil region" evidence="4">
    <location>
        <begin position="552"/>
        <end position="606"/>
    </location>
</feature>
<organism evidence="5 6">
    <name type="scientific">Dissostichus eleginoides</name>
    <name type="common">Patagonian toothfish</name>
    <name type="synonym">Dissostichus amissus</name>
    <dbReference type="NCBI Taxonomy" id="100907"/>
    <lineage>
        <taxon>Eukaryota</taxon>
        <taxon>Metazoa</taxon>
        <taxon>Chordata</taxon>
        <taxon>Craniata</taxon>
        <taxon>Vertebrata</taxon>
        <taxon>Euteleostomi</taxon>
        <taxon>Actinopterygii</taxon>
        <taxon>Neopterygii</taxon>
        <taxon>Teleostei</taxon>
        <taxon>Neoteleostei</taxon>
        <taxon>Acanthomorphata</taxon>
        <taxon>Eupercaria</taxon>
        <taxon>Perciformes</taxon>
        <taxon>Notothenioidei</taxon>
        <taxon>Nototheniidae</taxon>
        <taxon>Dissostichus</taxon>
    </lineage>
</organism>
<reference evidence="5" key="1">
    <citation type="submission" date="2023-04" db="EMBL/GenBank/DDBJ databases">
        <title>Chromosome-level genome of Chaenocephalus aceratus.</title>
        <authorList>
            <person name="Park H."/>
        </authorList>
    </citation>
    <scope>NUCLEOTIDE SEQUENCE</scope>
    <source>
        <strain evidence="5">DE</strain>
        <tissue evidence="5">Muscle</tissue>
    </source>
</reference>
<dbReference type="EMBL" id="JASDAP010000017">
    <property type="protein sequence ID" value="KAK1889591.1"/>
    <property type="molecule type" value="Genomic_DNA"/>
</dbReference>
<proteinExistence type="predicted"/>
<dbReference type="Gene3D" id="3.40.50.720">
    <property type="entry name" value="NAD(P)-binding Rossmann-like Domain"/>
    <property type="match status" value="1"/>
</dbReference>
<dbReference type="SUPFAM" id="SSF51735">
    <property type="entry name" value="NAD(P)-binding Rossmann-fold domains"/>
    <property type="match status" value="1"/>
</dbReference>
<keyword evidence="6" id="KW-1185">Reference proteome</keyword>
<dbReference type="GO" id="GO:0005524">
    <property type="term" value="F:ATP binding"/>
    <property type="evidence" value="ECO:0007669"/>
    <property type="project" value="InterPro"/>
</dbReference>
<protein>
    <submittedName>
        <fullName evidence="5">Adenylate kinase 7</fullName>
    </submittedName>
</protein>
<evidence type="ECO:0000256" key="3">
    <source>
        <dbReference type="ARBA" id="ARBA00022777"/>
    </source>
</evidence>
<dbReference type="InterPro" id="IPR007858">
    <property type="entry name" value="Dpy-30_motif"/>
</dbReference>
<gene>
    <name evidence="5" type="ORF">KUDE01_014266</name>
</gene>
<evidence type="ECO:0000313" key="5">
    <source>
        <dbReference type="EMBL" id="KAK1889591.1"/>
    </source>
</evidence>
<dbReference type="Pfam" id="PF05186">
    <property type="entry name" value="Dpy-30"/>
    <property type="match status" value="1"/>
</dbReference>
<dbReference type="CDD" id="cd22967">
    <property type="entry name" value="DD_AK7"/>
    <property type="match status" value="1"/>
</dbReference>
<dbReference type="InterPro" id="IPR027417">
    <property type="entry name" value="P-loop_NTPase"/>
</dbReference>
<accession>A0AAD9BVM1</accession>
<comment type="caution">
    <text evidence="5">The sequence shown here is derived from an EMBL/GenBank/DDBJ whole genome shotgun (WGS) entry which is preliminary data.</text>
</comment>
<evidence type="ECO:0000313" key="6">
    <source>
        <dbReference type="Proteomes" id="UP001228049"/>
    </source>
</evidence>
<dbReference type="InterPro" id="IPR036291">
    <property type="entry name" value="NAD(P)-bd_dom_sf"/>
</dbReference>
<sequence length="653" mass="74426">MGDKKQQKRVFINDFLSTCVTGEDSEEAEAEETPPKGEPVFQIVGTSSTKDDKETSLLELYTSPTREDLLERLLQCDVVLYNISESTSEQQVEDATWAITALHAEIENFKSRKTFILVSSVMTWAMTKSQNPEETNVLLTEEEFRRRRPHPNFKTHHNLEKLVLELGKGKKSKLTGYVVACGLQYGKGENLFHYFFKVSWLMQMPQVPLFGQGTNHIPMIHVYDLGGVIQNIIELRPKTKYILAVDDSKNTLEEIVKMISDTLGPGEINLLSDQDAITMKAFKPEELEYLNISLRLDGFVIKDSFSLAWTSVAGMVENMANIVEEYQNTRKLLPIRICVVGPPAVGKTTVSEKLCNHYQIHHIRIKEVIEEKITQLKEIVDGVDPESVSEDVAAAAAQKQLENCNNSMDMNAGRLADHLVFDILQEKLNSPPCRNQGFVLDGFPKTYEQGKLIFSEEDPENQDLMIKAPLYIKKITPEHVFALNATDGFLTQRARGLPQSVAEEMRYTEEEFSSRLTRYRELSASEKTLLDYFDELEIHPEHIDVTTDDPEYADVVKKITELKVAAEAAERKRRNEAALAEMAAQYDEWQENLSEVQRQESELHDAHSLPLRNYLMKYVMPSLTAAMTECTRIKPEDPVDFLAEHLLRKNQQE</sequence>
<dbReference type="PANTHER" id="PTHR23359">
    <property type="entry name" value="NUCLEOTIDE KINASE"/>
    <property type="match status" value="1"/>
</dbReference>
<dbReference type="GO" id="GO:0006139">
    <property type="term" value="P:nucleobase-containing compound metabolic process"/>
    <property type="evidence" value="ECO:0007669"/>
    <property type="project" value="InterPro"/>
</dbReference>
<dbReference type="InterPro" id="IPR047499">
    <property type="entry name" value="DD_AK7"/>
</dbReference>
<dbReference type="Pfam" id="PF00406">
    <property type="entry name" value="ADK"/>
    <property type="match status" value="1"/>
</dbReference>
<keyword evidence="4" id="KW-0175">Coiled coil</keyword>
<evidence type="ECO:0000256" key="4">
    <source>
        <dbReference type="SAM" id="Coils"/>
    </source>
</evidence>
<dbReference type="Gene3D" id="3.40.50.300">
    <property type="entry name" value="P-loop containing nucleotide triphosphate hydrolases"/>
    <property type="match status" value="1"/>
</dbReference>
<name>A0AAD9BVM1_DISEL</name>
<dbReference type="CDD" id="cd01428">
    <property type="entry name" value="ADK"/>
    <property type="match status" value="1"/>
</dbReference>
<keyword evidence="3 5" id="KW-0418">Kinase</keyword>
<keyword evidence="1" id="KW-0808">Transferase</keyword>
<keyword evidence="2" id="KW-0547">Nucleotide-binding</keyword>
<dbReference type="Gene3D" id="1.20.890.10">
    <property type="entry name" value="cAMP-dependent protein kinase regulatory subunit, dimerization-anchoring domain"/>
    <property type="match status" value="1"/>
</dbReference>
<evidence type="ECO:0000256" key="2">
    <source>
        <dbReference type="ARBA" id="ARBA00022741"/>
    </source>
</evidence>
<dbReference type="GO" id="GO:0019205">
    <property type="term" value="F:nucleobase-containing compound kinase activity"/>
    <property type="evidence" value="ECO:0007669"/>
    <property type="project" value="InterPro"/>
</dbReference>
<dbReference type="InterPro" id="IPR000850">
    <property type="entry name" value="Adenylat/UMP-CMP_kin"/>
</dbReference>
<evidence type="ECO:0000256" key="1">
    <source>
        <dbReference type="ARBA" id="ARBA00022679"/>
    </source>
</evidence>